<evidence type="ECO:0000313" key="2">
    <source>
        <dbReference type="Proteomes" id="UP000198575"/>
    </source>
</evidence>
<evidence type="ECO:0000313" key="1">
    <source>
        <dbReference type="EMBL" id="SFN53272.1"/>
    </source>
</evidence>
<keyword evidence="2" id="KW-1185">Reference proteome</keyword>
<dbReference type="Proteomes" id="UP000198575">
    <property type="component" value="Unassembled WGS sequence"/>
</dbReference>
<name>A0A1I4ZSR5_9GAMM</name>
<sequence length="73" mass="7930">MVTVQPLIKQFYTLEVWPGLLVILHKNIFVGHRNRLTPSTAAASSLFWGGLMLDAKAPGNNTASMPSPIRALA</sequence>
<reference evidence="1 2" key="1">
    <citation type="submission" date="2016-10" db="EMBL/GenBank/DDBJ databases">
        <authorList>
            <person name="de Groot N.N."/>
        </authorList>
    </citation>
    <scope>NUCLEOTIDE SEQUENCE [LARGE SCALE GENOMIC DNA]</scope>
    <source>
        <strain evidence="1 2">CGMCC 1.7659</strain>
    </source>
</reference>
<accession>A0A1I4ZSR5</accession>
<dbReference type="EMBL" id="FOVF01000028">
    <property type="protein sequence ID" value="SFN53272.1"/>
    <property type="molecule type" value="Genomic_DNA"/>
</dbReference>
<organism evidence="1 2">
    <name type="scientific">Dokdonella immobilis</name>
    <dbReference type="NCBI Taxonomy" id="578942"/>
    <lineage>
        <taxon>Bacteria</taxon>
        <taxon>Pseudomonadati</taxon>
        <taxon>Pseudomonadota</taxon>
        <taxon>Gammaproteobacteria</taxon>
        <taxon>Lysobacterales</taxon>
        <taxon>Rhodanobacteraceae</taxon>
        <taxon>Dokdonella</taxon>
    </lineage>
</organism>
<dbReference type="AlphaFoldDB" id="A0A1I4ZSR5"/>
<proteinExistence type="predicted"/>
<gene>
    <name evidence="1" type="ORF">SAMN05216289_12849</name>
</gene>
<protein>
    <submittedName>
        <fullName evidence="1">Uncharacterized protein</fullName>
    </submittedName>
</protein>